<dbReference type="AlphaFoldDB" id="A0A382S3N7"/>
<accession>A0A382S3N7</accession>
<sequence>MDLEKTIETLKRYLNLFHVSHRTTKLEVWRRYQRYLREWKLDKFESMDDKLAASKKIDEAHEAYDFIKTNWNYLILMKKKDEDYDRTIMIIVFIFLFTIMMYYMQNQANKRVNIAKQTAVKTYESNWAWTHGVSDSLVKLSKQNAMDDFWGKVIKDSTEILDLLVFWPHSLNRYNKNKIIMDILNGGTKHTVFPNGEYQKKSTHYLLERALTKPSERIPEITL</sequence>
<organism evidence="2">
    <name type="scientific">marine metagenome</name>
    <dbReference type="NCBI Taxonomy" id="408172"/>
    <lineage>
        <taxon>unclassified sequences</taxon>
        <taxon>metagenomes</taxon>
        <taxon>ecological metagenomes</taxon>
    </lineage>
</organism>
<keyword evidence="1" id="KW-0812">Transmembrane</keyword>
<keyword evidence="1" id="KW-1133">Transmembrane helix</keyword>
<feature type="non-terminal residue" evidence="2">
    <location>
        <position position="1"/>
    </location>
</feature>
<evidence type="ECO:0000313" key="2">
    <source>
        <dbReference type="EMBL" id="SVD03867.1"/>
    </source>
</evidence>
<keyword evidence="1" id="KW-0472">Membrane</keyword>
<gene>
    <name evidence="2" type="ORF">METZ01_LOCUS356721</name>
</gene>
<name>A0A382S3N7_9ZZZZ</name>
<reference evidence="2" key="1">
    <citation type="submission" date="2018-05" db="EMBL/GenBank/DDBJ databases">
        <authorList>
            <person name="Lanie J.A."/>
            <person name="Ng W.-L."/>
            <person name="Kazmierczak K.M."/>
            <person name="Andrzejewski T.M."/>
            <person name="Davidsen T.M."/>
            <person name="Wayne K.J."/>
            <person name="Tettelin H."/>
            <person name="Glass J.I."/>
            <person name="Rusch D."/>
            <person name="Podicherti R."/>
            <person name="Tsui H.-C.T."/>
            <person name="Winkler M.E."/>
        </authorList>
    </citation>
    <scope>NUCLEOTIDE SEQUENCE</scope>
</reference>
<evidence type="ECO:0000256" key="1">
    <source>
        <dbReference type="SAM" id="Phobius"/>
    </source>
</evidence>
<feature type="transmembrane region" description="Helical" evidence="1">
    <location>
        <begin position="87"/>
        <end position="104"/>
    </location>
</feature>
<proteinExistence type="predicted"/>
<feature type="non-terminal residue" evidence="2">
    <location>
        <position position="223"/>
    </location>
</feature>
<protein>
    <submittedName>
        <fullName evidence="2">Uncharacterized protein</fullName>
    </submittedName>
</protein>
<dbReference type="EMBL" id="UINC01125788">
    <property type="protein sequence ID" value="SVD03867.1"/>
    <property type="molecule type" value="Genomic_DNA"/>
</dbReference>